<reference evidence="10 11" key="1">
    <citation type="journal article" date="2019" name="Sci. Rep.">
        <title>Orb-weaving spider Araneus ventricosus genome elucidates the spidroin gene catalogue.</title>
        <authorList>
            <person name="Kono N."/>
            <person name="Nakamura H."/>
            <person name="Ohtoshi R."/>
            <person name="Moran D.A.P."/>
            <person name="Shinohara A."/>
            <person name="Yoshida Y."/>
            <person name="Fujiwara M."/>
            <person name="Mori M."/>
            <person name="Tomita M."/>
            <person name="Arakawa K."/>
        </authorList>
    </citation>
    <scope>NUCLEOTIDE SEQUENCE [LARGE SCALE GENOMIC DNA]</scope>
</reference>
<dbReference type="GO" id="GO:0003677">
    <property type="term" value="F:DNA binding"/>
    <property type="evidence" value="ECO:0007669"/>
    <property type="project" value="UniProtKB-KW"/>
</dbReference>
<dbReference type="SUPFAM" id="SSF56672">
    <property type="entry name" value="DNA/RNA polymerases"/>
    <property type="match status" value="1"/>
</dbReference>
<comment type="catalytic activity">
    <reaction evidence="8">
        <text>DNA(n) + a 2'-deoxyribonucleoside 5'-triphosphate = DNA(n+1) + diphosphate</text>
        <dbReference type="Rhea" id="RHEA:22508"/>
        <dbReference type="Rhea" id="RHEA-COMP:17339"/>
        <dbReference type="Rhea" id="RHEA-COMP:17340"/>
        <dbReference type="ChEBI" id="CHEBI:33019"/>
        <dbReference type="ChEBI" id="CHEBI:61560"/>
        <dbReference type="ChEBI" id="CHEBI:173112"/>
        <dbReference type="EC" id="2.7.7.7"/>
    </reaction>
</comment>
<dbReference type="PANTHER" id="PTHR33568">
    <property type="entry name" value="DNA POLYMERASE"/>
    <property type="match status" value="1"/>
</dbReference>
<evidence type="ECO:0000313" key="10">
    <source>
        <dbReference type="EMBL" id="GBL98846.1"/>
    </source>
</evidence>
<comment type="caution">
    <text evidence="10">The sequence shown here is derived from an EMBL/GenBank/DDBJ whole genome shotgun (WGS) entry which is preliminary data.</text>
</comment>
<evidence type="ECO:0000256" key="4">
    <source>
        <dbReference type="ARBA" id="ARBA00022695"/>
    </source>
</evidence>
<dbReference type="Pfam" id="PF03175">
    <property type="entry name" value="DNA_pol_B_2"/>
    <property type="match status" value="2"/>
</dbReference>
<dbReference type="InterPro" id="IPR004868">
    <property type="entry name" value="DNA-dir_DNA_pol_B_mt/vir"/>
</dbReference>
<keyword evidence="11" id="KW-1185">Reference proteome</keyword>
<dbReference type="InterPro" id="IPR023211">
    <property type="entry name" value="DNA_pol_palm_dom_sf"/>
</dbReference>
<dbReference type="AlphaFoldDB" id="A0A4Y2C5D8"/>
<keyword evidence="4" id="KW-0548">Nucleotidyltransferase</keyword>
<dbReference type="PANTHER" id="PTHR33568:SF3">
    <property type="entry name" value="DNA-DIRECTED DNA POLYMERASE"/>
    <property type="match status" value="1"/>
</dbReference>
<name>A0A4Y2C5D8_ARAVE</name>
<dbReference type="OrthoDB" id="6513969at2759"/>
<evidence type="ECO:0000256" key="1">
    <source>
        <dbReference type="ARBA" id="ARBA00005755"/>
    </source>
</evidence>
<dbReference type="GO" id="GO:0000166">
    <property type="term" value="F:nucleotide binding"/>
    <property type="evidence" value="ECO:0007669"/>
    <property type="project" value="InterPro"/>
</dbReference>
<protein>
    <recommendedName>
        <fullName evidence="2">DNA-directed DNA polymerase</fullName>
        <ecNumber evidence="2">2.7.7.7</ecNumber>
    </recommendedName>
</protein>
<keyword evidence="3" id="KW-0808">Transferase</keyword>
<evidence type="ECO:0000313" key="11">
    <source>
        <dbReference type="Proteomes" id="UP000499080"/>
    </source>
</evidence>
<dbReference type="GO" id="GO:0006260">
    <property type="term" value="P:DNA replication"/>
    <property type="evidence" value="ECO:0007669"/>
    <property type="project" value="UniProtKB-KW"/>
</dbReference>
<dbReference type="Gene3D" id="1.10.287.690">
    <property type="entry name" value="Helix hairpin bin"/>
    <property type="match status" value="1"/>
</dbReference>
<evidence type="ECO:0000256" key="7">
    <source>
        <dbReference type="ARBA" id="ARBA00023125"/>
    </source>
</evidence>
<keyword evidence="6" id="KW-0239">DNA-directed DNA polymerase</keyword>
<proteinExistence type="inferred from homology"/>
<dbReference type="EC" id="2.7.7.7" evidence="2"/>
<evidence type="ECO:0000256" key="2">
    <source>
        <dbReference type="ARBA" id="ARBA00012417"/>
    </source>
</evidence>
<feature type="domain" description="DNA-directed DNA polymerase family B mitochondria/virus" evidence="9">
    <location>
        <begin position="5"/>
        <end position="162"/>
    </location>
</feature>
<dbReference type="Proteomes" id="UP000499080">
    <property type="component" value="Unassembled WGS sequence"/>
</dbReference>
<evidence type="ECO:0000256" key="3">
    <source>
        <dbReference type="ARBA" id="ARBA00022679"/>
    </source>
</evidence>
<dbReference type="GO" id="GO:0003887">
    <property type="term" value="F:DNA-directed DNA polymerase activity"/>
    <property type="evidence" value="ECO:0007669"/>
    <property type="project" value="UniProtKB-KW"/>
</dbReference>
<evidence type="ECO:0000256" key="6">
    <source>
        <dbReference type="ARBA" id="ARBA00022932"/>
    </source>
</evidence>
<dbReference type="InterPro" id="IPR043502">
    <property type="entry name" value="DNA/RNA_pol_sf"/>
</dbReference>
<keyword evidence="7" id="KW-0238">DNA-binding</keyword>
<evidence type="ECO:0000256" key="5">
    <source>
        <dbReference type="ARBA" id="ARBA00022705"/>
    </source>
</evidence>
<dbReference type="Gene3D" id="3.90.1600.10">
    <property type="entry name" value="Palm domain of DNA polymerase"/>
    <property type="match status" value="1"/>
</dbReference>
<keyword evidence="5" id="KW-0235">DNA replication</keyword>
<sequence length="348" mass="39611">MLFSGGRTNAVKLYYEGEAKYVDFTSLYPWVNKYCKYPVGHPEIITDDFGSIDEYFGLAMCKVLPPRGLYLPVLPIRCKGKLMFPLCNTCVESLNQNPCTHNDEERAIIGTWMTEEIKLAVRKGYQVTKIYEVYHFSESSTSLFKTYIDMFLKIKQESSGCSAECTTDVQKEEYINNYFEKEGVKLDAANISKNPGRRQVAKLALNSFWGRFGMNVNKTQLTYAHTLPQFNKLVADPTKNIKDIYLPTEEVAAIVWENKKQFIPQDTTTNVFLAAFTTAWARLKLYSEMEKLGDAVLYHDADSIIYASNGKNDPPLGNFLGEFTDELDGETITTFISGESFQGMKEDY</sequence>
<comment type="similarity">
    <text evidence="1">Belongs to the DNA polymerase type-B family.</text>
</comment>
<evidence type="ECO:0000256" key="8">
    <source>
        <dbReference type="ARBA" id="ARBA00049244"/>
    </source>
</evidence>
<accession>A0A4Y2C5D8</accession>
<dbReference type="EMBL" id="BGPR01085299">
    <property type="protein sequence ID" value="GBL98846.1"/>
    <property type="molecule type" value="Genomic_DNA"/>
</dbReference>
<feature type="domain" description="DNA-directed DNA polymerase family B mitochondria/virus" evidence="9">
    <location>
        <begin position="173"/>
        <end position="289"/>
    </location>
</feature>
<gene>
    <name evidence="10" type="ORF">AVEN_57575_1</name>
</gene>
<organism evidence="10 11">
    <name type="scientific">Araneus ventricosus</name>
    <name type="common">Orbweaver spider</name>
    <name type="synonym">Epeira ventricosa</name>
    <dbReference type="NCBI Taxonomy" id="182803"/>
    <lineage>
        <taxon>Eukaryota</taxon>
        <taxon>Metazoa</taxon>
        <taxon>Ecdysozoa</taxon>
        <taxon>Arthropoda</taxon>
        <taxon>Chelicerata</taxon>
        <taxon>Arachnida</taxon>
        <taxon>Araneae</taxon>
        <taxon>Araneomorphae</taxon>
        <taxon>Entelegynae</taxon>
        <taxon>Araneoidea</taxon>
        <taxon>Araneidae</taxon>
        <taxon>Araneus</taxon>
    </lineage>
</organism>
<evidence type="ECO:0000259" key="9">
    <source>
        <dbReference type="Pfam" id="PF03175"/>
    </source>
</evidence>